<reference evidence="1 2" key="1">
    <citation type="journal article" date="2019" name="Int. J. Syst. Evol. Microbiol.">
        <title>The Global Catalogue of Microorganisms (GCM) 10K type strain sequencing project: providing services to taxonomists for standard genome sequencing and annotation.</title>
        <authorList>
            <consortium name="The Broad Institute Genomics Platform"/>
            <consortium name="The Broad Institute Genome Sequencing Center for Infectious Disease"/>
            <person name="Wu L."/>
            <person name="Ma J."/>
        </authorList>
    </citation>
    <scope>NUCLEOTIDE SEQUENCE [LARGE SCALE GENOMIC DNA]</scope>
    <source>
        <strain evidence="1 2">CGMCC 1.12553</strain>
    </source>
</reference>
<proteinExistence type="predicted"/>
<name>A0ABD5PBU0_9EURY</name>
<organism evidence="1 2">
    <name type="scientific">Halobium salinum</name>
    <dbReference type="NCBI Taxonomy" id="1364940"/>
    <lineage>
        <taxon>Archaea</taxon>
        <taxon>Methanobacteriati</taxon>
        <taxon>Methanobacteriota</taxon>
        <taxon>Stenosarchaea group</taxon>
        <taxon>Halobacteria</taxon>
        <taxon>Halobacteriales</taxon>
        <taxon>Haloferacaceae</taxon>
        <taxon>Halobium</taxon>
    </lineage>
</organism>
<dbReference type="RefSeq" id="WP_267624196.1">
    <property type="nucleotide sequence ID" value="NZ_JAODIW010000008.1"/>
</dbReference>
<dbReference type="EMBL" id="JBHSDS010000006">
    <property type="protein sequence ID" value="MFC4358183.1"/>
    <property type="molecule type" value="Genomic_DNA"/>
</dbReference>
<evidence type="ECO:0000313" key="2">
    <source>
        <dbReference type="Proteomes" id="UP001595921"/>
    </source>
</evidence>
<accession>A0ABD5PBU0</accession>
<dbReference type="AlphaFoldDB" id="A0ABD5PBU0"/>
<evidence type="ECO:0000313" key="1">
    <source>
        <dbReference type="EMBL" id="MFC4358183.1"/>
    </source>
</evidence>
<dbReference type="Proteomes" id="UP001595921">
    <property type="component" value="Unassembled WGS sequence"/>
</dbReference>
<protein>
    <submittedName>
        <fullName evidence="1">Uncharacterized protein</fullName>
    </submittedName>
</protein>
<keyword evidence="2" id="KW-1185">Reference proteome</keyword>
<comment type="caution">
    <text evidence="1">The sequence shown here is derived from an EMBL/GenBank/DDBJ whole genome shotgun (WGS) entry which is preliminary data.</text>
</comment>
<sequence length="147" mass="15946">MPSVSSNWEKESSGFERRDEVAVGVYVTPADVHYHGDDVHARPGVPSAEANAYQVFAVTDLGGDESRIPLIHYADVNDAVAFAALVTRYVDARDSPVAIEEIGEQEPGYEDDWWPEGVVDADDHPPREALSAMLGTYAEVLAEALSS</sequence>
<gene>
    <name evidence="1" type="ORF">ACFO0N_09505</name>
</gene>